<dbReference type="GO" id="GO:0006310">
    <property type="term" value="P:DNA recombination"/>
    <property type="evidence" value="ECO:0007669"/>
    <property type="project" value="UniProtKB-KW"/>
</dbReference>
<dbReference type="PROSITE" id="PS51898">
    <property type="entry name" value="TYR_RECOMBINASE"/>
    <property type="match status" value="1"/>
</dbReference>
<dbReference type="SUPFAM" id="SSF56349">
    <property type="entry name" value="DNA breaking-rejoining enzymes"/>
    <property type="match status" value="1"/>
</dbReference>
<proteinExistence type="inferred from homology"/>
<dbReference type="Gene3D" id="1.10.443.10">
    <property type="entry name" value="Intergrase catalytic core"/>
    <property type="match status" value="1"/>
</dbReference>
<sequence>MAQTNFYLGKSTNRAGDSEISMRLYVSRDIRVRVNSGIWIDRKRWGKKNEINVPLINGNEREMLLEKRSTLKSLTDHLEKIINTSVDKTSINKTSLESQIKKFHRPSAKTIEPKEESFFDFMEKYLTVHKLSNSRKKNFRVIIRSLKRFELFRSKEINKKYRLSFSNLTLEVLHEIEDFLGNEKQVFLKYPEIYDAVPYSCKVAVKTVPRKRPPNLDKNGIEIPKGTPRERGKNSVADILQRFRSFIKWANNNDYTTQDAFKKFSIGEIVYGTPIYINNEERNCLLNADFSDDIELETQRDIFVFQCLVGCRVSDLLKFTYNSIKEECIEYIPRKTREDRAITVRVPLNKTAKNLLEKYRNEDRKTLFPYNTEQDYNLKIKKAFERVGLTRMVTVLDQQTREEVQRPLNELASSHMARRSFIGNIYKKVKDPNLVASLSGHKEGSKAFARYRTIDDEMKKELIDFLD</sequence>
<evidence type="ECO:0000256" key="2">
    <source>
        <dbReference type="ARBA" id="ARBA00023125"/>
    </source>
</evidence>
<gene>
    <name evidence="5" type="ORF">SAMN05443292_2751</name>
</gene>
<reference evidence="5 6" key="1">
    <citation type="submission" date="2016-10" db="EMBL/GenBank/DDBJ databases">
        <authorList>
            <person name="de Groot N.N."/>
        </authorList>
    </citation>
    <scope>NUCLEOTIDE SEQUENCE [LARGE SCALE GENOMIC DNA]</scope>
    <source>
        <strain evidence="5 6">DSM 26000</strain>
    </source>
</reference>
<dbReference type="InterPro" id="IPR013762">
    <property type="entry name" value="Integrase-like_cat_sf"/>
</dbReference>
<dbReference type="InterPro" id="IPR010998">
    <property type="entry name" value="Integrase_recombinase_N"/>
</dbReference>
<dbReference type="GO" id="GO:0003677">
    <property type="term" value="F:DNA binding"/>
    <property type="evidence" value="ECO:0007669"/>
    <property type="project" value="UniProtKB-KW"/>
</dbReference>
<dbReference type="InterPro" id="IPR002104">
    <property type="entry name" value="Integrase_catalytic"/>
</dbReference>
<dbReference type="OrthoDB" id="1098628at2"/>
<dbReference type="STRING" id="1125876.SAMN05443292_2751"/>
<keyword evidence="3" id="KW-0233">DNA recombination</keyword>
<evidence type="ECO:0000256" key="3">
    <source>
        <dbReference type="ARBA" id="ARBA00023172"/>
    </source>
</evidence>
<accession>A0A1I3IRI7</accession>
<dbReference type="Proteomes" id="UP000198931">
    <property type="component" value="Unassembled WGS sequence"/>
</dbReference>
<dbReference type="EMBL" id="FOQT01000005">
    <property type="protein sequence ID" value="SFI50588.1"/>
    <property type="molecule type" value="Genomic_DNA"/>
</dbReference>
<dbReference type="AlphaFoldDB" id="A0A1I3IRI7"/>
<comment type="similarity">
    <text evidence="1">Belongs to the 'phage' integrase family.</text>
</comment>
<protein>
    <submittedName>
        <fullName evidence="5">Phage integrase family protein</fullName>
    </submittedName>
</protein>
<dbReference type="Pfam" id="PF00589">
    <property type="entry name" value="Phage_integrase"/>
    <property type="match status" value="1"/>
</dbReference>
<keyword evidence="6" id="KW-1185">Reference proteome</keyword>
<dbReference type="GO" id="GO:0015074">
    <property type="term" value="P:DNA integration"/>
    <property type="evidence" value="ECO:0007669"/>
    <property type="project" value="InterPro"/>
</dbReference>
<dbReference type="InterPro" id="IPR050090">
    <property type="entry name" value="Tyrosine_recombinase_XerCD"/>
</dbReference>
<dbReference type="PANTHER" id="PTHR30349">
    <property type="entry name" value="PHAGE INTEGRASE-RELATED"/>
    <property type="match status" value="1"/>
</dbReference>
<name>A0A1I3IRI7_9FLAO</name>
<dbReference type="InterPro" id="IPR011010">
    <property type="entry name" value="DNA_brk_join_enz"/>
</dbReference>
<dbReference type="RefSeq" id="WP_090082073.1">
    <property type="nucleotide sequence ID" value="NZ_FOQT01000005.1"/>
</dbReference>
<evidence type="ECO:0000256" key="1">
    <source>
        <dbReference type="ARBA" id="ARBA00008857"/>
    </source>
</evidence>
<organism evidence="5 6">
    <name type="scientific">Halpernia frigidisoli</name>
    <dbReference type="NCBI Taxonomy" id="1125876"/>
    <lineage>
        <taxon>Bacteria</taxon>
        <taxon>Pseudomonadati</taxon>
        <taxon>Bacteroidota</taxon>
        <taxon>Flavobacteriia</taxon>
        <taxon>Flavobacteriales</taxon>
        <taxon>Weeksellaceae</taxon>
        <taxon>Chryseobacterium group</taxon>
        <taxon>Halpernia</taxon>
    </lineage>
</organism>
<dbReference type="PANTHER" id="PTHR30349:SF64">
    <property type="entry name" value="PROPHAGE INTEGRASE INTD-RELATED"/>
    <property type="match status" value="1"/>
</dbReference>
<keyword evidence="2" id="KW-0238">DNA-binding</keyword>
<feature type="domain" description="Tyr recombinase" evidence="4">
    <location>
        <begin position="272"/>
        <end position="464"/>
    </location>
</feature>
<evidence type="ECO:0000313" key="5">
    <source>
        <dbReference type="EMBL" id="SFI50588.1"/>
    </source>
</evidence>
<dbReference type="Gene3D" id="1.10.150.130">
    <property type="match status" value="1"/>
</dbReference>
<evidence type="ECO:0000313" key="6">
    <source>
        <dbReference type="Proteomes" id="UP000198931"/>
    </source>
</evidence>
<evidence type="ECO:0000259" key="4">
    <source>
        <dbReference type="PROSITE" id="PS51898"/>
    </source>
</evidence>